<dbReference type="InterPro" id="IPR004044">
    <property type="entry name" value="KH_dom_type_2"/>
</dbReference>
<comment type="caution">
    <text evidence="10">The sequence shown here is derived from an EMBL/GenBank/DDBJ whole genome shotgun (WGS) entry which is preliminary data.</text>
</comment>
<dbReference type="HAMAP" id="MF_01309_B">
    <property type="entry name" value="Ribosomal_uS3_B"/>
    <property type="match status" value="1"/>
</dbReference>
<reference evidence="10 11" key="1">
    <citation type="journal article" date="2016" name="Nat. Commun.">
        <title>Thousands of microbial genomes shed light on interconnected biogeochemical processes in an aquifer system.</title>
        <authorList>
            <person name="Anantharaman K."/>
            <person name="Brown C.T."/>
            <person name="Hug L.A."/>
            <person name="Sharon I."/>
            <person name="Castelle C.J."/>
            <person name="Probst A.J."/>
            <person name="Thomas B.C."/>
            <person name="Singh A."/>
            <person name="Wilkins M.J."/>
            <person name="Karaoz U."/>
            <person name="Brodie E.L."/>
            <person name="Williams K.H."/>
            <person name="Hubbard S.S."/>
            <person name="Banfield J.F."/>
        </authorList>
    </citation>
    <scope>NUCLEOTIDE SEQUENCE [LARGE SCALE GENOMIC DNA]</scope>
</reference>
<protein>
    <recommendedName>
        <fullName evidence="7 8">Small ribosomal subunit protein uS3</fullName>
    </recommendedName>
</protein>
<sequence length="222" mass="25845">MSHKVHPKAFRIKGTEDWNVRGFYGKKMSQYLEEDFLIKDFLKEKLREASVANIEIEHSANKLNIIIETARPGLIIGRGGEGVEVLKKVLEKKIQENRRRNRLTVVQKREIKIEIREIKNPWISASLVAQMAAQQIEKRIPFRQVLKKTIERVMSNREVKGIRAEVSGRLNGIEIARKEWLRQGRLPRNTIRADIDYAQTEAHCTYGAIGVKIWIYKGEKFE</sequence>
<dbReference type="PANTHER" id="PTHR11760:SF19">
    <property type="entry name" value="SMALL RIBOSOMAL SUBUNIT PROTEIN US3C"/>
    <property type="match status" value="1"/>
</dbReference>
<keyword evidence="2 8" id="KW-0699">rRNA-binding</keyword>
<name>A0A1G2ITA1_9BACT</name>
<dbReference type="EMBL" id="MHPE01000003">
    <property type="protein sequence ID" value="OGZ77651.1"/>
    <property type="molecule type" value="Genomic_DNA"/>
</dbReference>
<evidence type="ECO:0000313" key="11">
    <source>
        <dbReference type="Proteomes" id="UP000178632"/>
    </source>
</evidence>
<evidence type="ECO:0000256" key="7">
    <source>
        <dbReference type="ARBA" id="ARBA00035257"/>
    </source>
</evidence>
<comment type="function">
    <text evidence="6 8">Binds the lower part of the 30S subunit head. Binds mRNA in the 70S ribosome, positioning it for translation.</text>
</comment>
<accession>A0A1G2ITA1</accession>
<feature type="domain" description="KH type-2" evidence="9">
    <location>
        <begin position="38"/>
        <end position="119"/>
    </location>
</feature>
<dbReference type="GO" id="GO:0022627">
    <property type="term" value="C:cytosolic small ribosomal subunit"/>
    <property type="evidence" value="ECO:0007669"/>
    <property type="project" value="TreeGrafter"/>
</dbReference>
<evidence type="ECO:0000256" key="2">
    <source>
        <dbReference type="ARBA" id="ARBA00022730"/>
    </source>
</evidence>
<dbReference type="PANTHER" id="PTHR11760">
    <property type="entry name" value="30S/40S RIBOSOMAL PROTEIN S3"/>
    <property type="match status" value="1"/>
</dbReference>
<dbReference type="AlphaFoldDB" id="A0A1G2ITA1"/>
<evidence type="ECO:0000256" key="3">
    <source>
        <dbReference type="ARBA" id="ARBA00022884"/>
    </source>
</evidence>
<proteinExistence type="inferred from homology"/>
<keyword evidence="5 8" id="KW-0687">Ribonucleoprotein</keyword>
<evidence type="ECO:0000256" key="1">
    <source>
        <dbReference type="ARBA" id="ARBA00010761"/>
    </source>
</evidence>
<dbReference type="GO" id="GO:0019843">
    <property type="term" value="F:rRNA binding"/>
    <property type="evidence" value="ECO:0007669"/>
    <property type="project" value="UniProtKB-UniRule"/>
</dbReference>
<dbReference type="InterPro" id="IPR057258">
    <property type="entry name" value="Ribosomal_uS3"/>
</dbReference>
<dbReference type="InterPro" id="IPR001351">
    <property type="entry name" value="Ribosomal_uS3_C"/>
</dbReference>
<dbReference type="Gene3D" id="3.30.1140.32">
    <property type="entry name" value="Ribosomal protein S3, C-terminal domain"/>
    <property type="match status" value="1"/>
</dbReference>
<dbReference type="PROSITE" id="PS50823">
    <property type="entry name" value="KH_TYPE_2"/>
    <property type="match status" value="1"/>
</dbReference>
<evidence type="ECO:0000313" key="10">
    <source>
        <dbReference type="EMBL" id="OGZ77651.1"/>
    </source>
</evidence>
<dbReference type="Pfam" id="PF07650">
    <property type="entry name" value="KH_2"/>
    <property type="match status" value="1"/>
</dbReference>
<dbReference type="GO" id="GO:0003735">
    <property type="term" value="F:structural constituent of ribosome"/>
    <property type="evidence" value="ECO:0007669"/>
    <property type="project" value="InterPro"/>
</dbReference>
<evidence type="ECO:0000256" key="8">
    <source>
        <dbReference type="HAMAP-Rule" id="MF_01309"/>
    </source>
</evidence>
<dbReference type="InterPro" id="IPR005704">
    <property type="entry name" value="Ribosomal_uS3_bac-typ"/>
</dbReference>
<dbReference type="GO" id="GO:0006412">
    <property type="term" value="P:translation"/>
    <property type="evidence" value="ECO:0007669"/>
    <property type="project" value="UniProtKB-UniRule"/>
</dbReference>
<keyword evidence="4 8" id="KW-0689">Ribosomal protein</keyword>
<evidence type="ECO:0000259" key="9">
    <source>
        <dbReference type="PROSITE" id="PS50823"/>
    </source>
</evidence>
<dbReference type="Pfam" id="PF00189">
    <property type="entry name" value="Ribosomal_S3_C"/>
    <property type="match status" value="1"/>
</dbReference>
<dbReference type="Gene3D" id="3.30.300.20">
    <property type="match status" value="1"/>
</dbReference>
<comment type="similarity">
    <text evidence="1 8">Belongs to the universal ribosomal protein uS3 family.</text>
</comment>
<evidence type="ECO:0000256" key="4">
    <source>
        <dbReference type="ARBA" id="ARBA00022980"/>
    </source>
</evidence>
<comment type="subunit">
    <text evidence="8">Part of the 30S ribosomal subunit. Forms a tight complex with proteins S10 and S14.</text>
</comment>
<dbReference type="CDD" id="cd02412">
    <property type="entry name" value="KH-II_30S_S3"/>
    <property type="match status" value="1"/>
</dbReference>
<keyword evidence="3 8" id="KW-0694">RNA-binding</keyword>
<dbReference type="Proteomes" id="UP000178632">
    <property type="component" value="Unassembled WGS sequence"/>
</dbReference>
<dbReference type="GO" id="GO:0003729">
    <property type="term" value="F:mRNA binding"/>
    <property type="evidence" value="ECO:0007669"/>
    <property type="project" value="UniProtKB-UniRule"/>
</dbReference>
<dbReference type="NCBIfam" id="TIGR01009">
    <property type="entry name" value="rpsC_bact"/>
    <property type="match status" value="1"/>
</dbReference>
<dbReference type="InterPro" id="IPR009019">
    <property type="entry name" value="KH_sf_prok-type"/>
</dbReference>
<dbReference type="SUPFAM" id="SSF54821">
    <property type="entry name" value="Ribosomal protein S3 C-terminal domain"/>
    <property type="match status" value="1"/>
</dbReference>
<dbReference type="SUPFAM" id="SSF54814">
    <property type="entry name" value="Prokaryotic type KH domain (KH-domain type II)"/>
    <property type="match status" value="1"/>
</dbReference>
<dbReference type="InterPro" id="IPR015946">
    <property type="entry name" value="KH_dom-like_a/b"/>
</dbReference>
<evidence type="ECO:0000256" key="5">
    <source>
        <dbReference type="ARBA" id="ARBA00023274"/>
    </source>
</evidence>
<gene>
    <name evidence="8" type="primary">rpsC</name>
    <name evidence="10" type="ORF">A3G45_02045</name>
</gene>
<organism evidence="10 11">
    <name type="scientific">Candidatus Staskawiczbacteria bacterium RIFCSPLOWO2_12_FULL_37_15</name>
    <dbReference type="NCBI Taxonomy" id="1802218"/>
    <lineage>
        <taxon>Bacteria</taxon>
        <taxon>Candidatus Staskawicziibacteriota</taxon>
    </lineage>
</organism>
<dbReference type="FunFam" id="3.30.300.20:FF:000001">
    <property type="entry name" value="30S ribosomal protein S3"/>
    <property type="match status" value="1"/>
</dbReference>
<dbReference type="InterPro" id="IPR036419">
    <property type="entry name" value="Ribosomal_S3_C_sf"/>
</dbReference>
<evidence type="ECO:0000256" key="6">
    <source>
        <dbReference type="ARBA" id="ARBA00024998"/>
    </source>
</evidence>